<keyword evidence="2" id="KW-1185">Reference proteome</keyword>
<comment type="caution">
    <text evidence="1">The sequence shown here is derived from an EMBL/GenBank/DDBJ whole genome shotgun (WGS) entry which is preliminary data.</text>
</comment>
<evidence type="ECO:0000313" key="1">
    <source>
        <dbReference type="EMBL" id="PQJ12988.1"/>
    </source>
</evidence>
<protein>
    <submittedName>
        <fullName evidence="1">Uncharacterized protein</fullName>
    </submittedName>
</protein>
<dbReference type="RefSeq" id="WP_105037872.1">
    <property type="nucleotide sequence ID" value="NZ_PPSL01000001.1"/>
</dbReference>
<dbReference type="Proteomes" id="UP000239872">
    <property type="component" value="Unassembled WGS sequence"/>
</dbReference>
<dbReference type="AlphaFoldDB" id="A0A2S7T233"/>
<organism evidence="1 2">
    <name type="scientific">Flavipsychrobacter stenotrophus</name>
    <dbReference type="NCBI Taxonomy" id="2077091"/>
    <lineage>
        <taxon>Bacteria</taxon>
        <taxon>Pseudomonadati</taxon>
        <taxon>Bacteroidota</taxon>
        <taxon>Chitinophagia</taxon>
        <taxon>Chitinophagales</taxon>
        <taxon>Chitinophagaceae</taxon>
        <taxon>Flavipsychrobacter</taxon>
    </lineage>
</organism>
<dbReference type="OrthoDB" id="9947911at2"/>
<name>A0A2S7T233_9BACT</name>
<proteinExistence type="predicted"/>
<evidence type="ECO:0000313" key="2">
    <source>
        <dbReference type="Proteomes" id="UP000239872"/>
    </source>
</evidence>
<gene>
    <name evidence="1" type="ORF">CJD36_004385</name>
</gene>
<sequence>MATTKETKLAREIADALGDNDSLAVHIGFCEKFSEAFLRKTLQKVLSIPEDQIRKTRGALFTYLVNQNYGKGSSRD</sequence>
<reference evidence="1 2" key="1">
    <citation type="submission" date="2018-01" db="EMBL/GenBank/DDBJ databases">
        <title>A novel member of the phylum Bacteroidetes isolated from glacier ice.</title>
        <authorList>
            <person name="Liu Q."/>
            <person name="Xin Y.-H."/>
        </authorList>
    </citation>
    <scope>NUCLEOTIDE SEQUENCE [LARGE SCALE GENOMIC DNA]</scope>
    <source>
        <strain evidence="1 2">RB1R16</strain>
    </source>
</reference>
<dbReference type="EMBL" id="PPSL01000001">
    <property type="protein sequence ID" value="PQJ12988.1"/>
    <property type="molecule type" value="Genomic_DNA"/>
</dbReference>
<accession>A0A2S7T233</accession>